<dbReference type="Gene3D" id="3.40.50.300">
    <property type="entry name" value="P-loop containing nucleotide triphosphate hydrolases"/>
    <property type="match status" value="1"/>
</dbReference>
<feature type="region of interest" description="Disordered" evidence="10">
    <location>
        <begin position="845"/>
        <end position="874"/>
    </location>
</feature>
<evidence type="ECO:0000256" key="6">
    <source>
        <dbReference type="ARBA" id="ARBA00030980"/>
    </source>
</evidence>
<evidence type="ECO:0000313" key="14">
    <source>
        <dbReference type="Proteomes" id="UP000288168"/>
    </source>
</evidence>
<accession>A0A428R847</accession>
<dbReference type="EMBL" id="NKCI01000001">
    <property type="protein sequence ID" value="RSL73710.1"/>
    <property type="molecule type" value="Genomic_DNA"/>
</dbReference>
<comment type="catalytic activity">
    <reaction evidence="8">
        <text>L-threonyl-[protein] + ATP = O-phospho-L-threonyl-[protein] + ADP + H(+)</text>
        <dbReference type="Rhea" id="RHEA:46608"/>
        <dbReference type="Rhea" id="RHEA-COMP:11060"/>
        <dbReference type="Rhea" id="RHEA-COMP:11605"/>
        <dbReference type="ChEBI" id="CHEBI:15378"/>
        <dbReference type="ChEBI" id="CHEBI:30013"/>
        <dbReference type="ChEBI" id="CHEBI:30616"/>
        <dbReference type="ChEBI" id="CHEBI:61977"/>
        <dbReference type="ChEBI" id="CHEBI:456216"/>
        <dbReference type="EC" id="2.7.11.1"/>
    </reaction>
</comment>
<dbReference type="AlphaFoldDB" id="A0A428R847"/>
<evidence type="ECO:0000256" key="3">
    <source>
        <dbReference type="ARBA" id="ARBA00012513"/>
    </source>
</evidence>
<dbReference type="InterPro" id="IPR027417">
    <property type="entry name" value="P-loop_NTPase"/>
</dbReference>
<reference evidence="13 14" key="1">
    <citation type="submission" date="2017-06" db="EMBL/GenBank/DDBJ databases">
        <title>Comparative genomic analysis of Ambrosia Fusariam Clade fungi.</title>
        <authorList>
            <person name="Stajich J.E."/>
            <person name="Carrillo J."/>
            <person name="Kijimoto T."/>
            <person name="Eskalen A."/>
            <person name="O'Donnell K."/>
            <person name="Kasson M."/>
        </authorList>
    </citation>
    <scope>NUCLEOTIDE SEQUENCE [LARGE SCALE GENOMIC DNA]</scope>
    <source>
        <strain evidence="13 14">NRRL62584</strain>
    </source>
</reference>
<dbReference type="GO" id="GO:0004674">
    <property type="term" value="F:protein serine/threonine kinase activity"/>
    <property type="evidence" value="ECO:0007669"/>
    <property type="project" value="UniProtKB-EC"/>
</dbReference>
<evidence type="ECO:0000256" key="8">
    <source>
        <dbReference type="ARBA" id="ARBA00047899"/>
    </source>
</evidence>
<dbReference type="PANTHER" id="PTHR46082">
    <property type="entry name" value="ATP/GTP-BINDING PROTEIN-RELATED"/>
    <property type="match status" value="1"/>
</dbReference>
<evidence type="ECO:0000256" key="2">
    <source>
        <dbReference type="ARBA" id="ARBA00011534"/>
    </source>
</evidence>
<name>A0A428R847_9HYPO</name>
<evidence type="ECO:0000313" key="13">
    <source>
        <dbReference type="EMBL" id="RSL73710.1"/>
    </source>
</evidence>
<dbReference type="OrthoDB" id="5086500at2759"/>
<organism evidence="13 14">
    <name type="scientific">Fusarium duplospermum</name>
    <dbReference type="NCBI Taxonomy" id="1325734"/>
    <lineage>
        <taxon>Eukaryota</taxon>
        <taxon>Fungi</taxon>
        <taxon>Dikarya</taxon>
        <taxon>Ascomycota</taxon>
        <taxon>Pezizomycotina</taxon>
        <taxon>Sordariomycetes</taxon>
        <taxon>Hypocreomycetidae</taxon>
        <taxon>Hypocreales</taxon>
        <taxon>Nectriaceae</taxon>
        <taxon>Fusarium</taxon>
        <taxon>Fusarium solani species complex</taxon>
    </lineage>
</organism>
<keyword evidence="11" id="KW-0472">Membrane</keyword>
<dbReference type="Proteomes" id="UP000288168">
    <property type="component" value="Unassembled WGS sequence"/>
</dbReference>
<evidence type="ECO:0000256" key="4">
    <source>
        <dbReference type="ARBA" id="ARBA00013948"/>
    </source>
</evidence>
<feature type="transmembrane region" description="Helical" evidence="11">
    <location>
        <begin position="1082"/>
        <end position="1103"/>
    </location>
</feature>
<keyword evidence="11" id="KW-0812">Transmembrane</keyword>
<dbReference type="PROSITE" id="PS00109">
    <property type="entry name" value="PROTEIN_KINASE_TYR"/>
    <property type="match status" value="1"/>
</dbReference>
<evidence type="ECO:0000256" key="10">
    <source>
        <dbReference type="SAM" id="MobiDB-lite"/>
    </source>
</evidence>
<dbReference type="Gene3D" id="1.10.510.10">
    <property type="entry name" value="Transferase(Phosphotransferase) domain 1"/>
    <property type="match status" value="1"/>
</dbReference>
<dbReference type="InterPro" id="IPR011009">
    <property type="entry name" value="Kinase-like_dom_sf"/>
</dbReference>
<comment type="catalytic activity">
    <reaction evidence="9">
        <text>L-seryl-[protein] + ATP = O-phospho-L-seryl-[protein] + ADP + H(+)</text>
        <dbReference type="Rhea" id="RHEA:17989"/>
        <dbReference type="Rhea" id="RHEA-COMP:9863"/>
        <dbReference type="Rhea" id="RHEA-COMP:11604"/>
        <dbReference type="ChEBI" id="CHEBI:15378"/>
        <dbReference type="ChEBI" id="CHEBI:29999"/>
        <dbReference type="ChEBI" id="CHEBI:30616"/>
        <dbReference type="ChEBI" id="CHEBI:83421"/>
        <dbReference type="ChEBI" id="CHEBI:456216"/>
        <dbReference type="EC" id="2.7.11.1"/>
    </reaction>
</comment>
<dbReference type="GO" id="GO:0005524">
    <property type="term" value="F:ATP binding"/>
    <property type="evidence" value="ECO:0007669"/>
    <property type="project" value="InterPro"/>
</dbReference>
<evidence type="ECO:0000256" key="1">
    <source>
        <dbReference type="ARBA" id="ARBA00003747"/>
    </source>
</evidence>
<comment type="subunit">
    <text evidence="2">Component of the EKC/KEOPS complex composed of at least BUD32, CGI121, GON7, KAE1 and PCC1; the whole complex dimerizes.</text>
</comment>
<dbReference type="EC" id="2.7.11.1" evidence="3"/>
<keyword evidence="11" id="KW-1133">Transmembrane helix</keyword>
<comment type="function">
    <text evidence="1">Component of the EKC/KEOPS complex that is required for the formation of a threonylcarbamoyl group on adenosine at position 37 (t(6)A37) in tRNAs that read codons beginning with adenine. The complex is probably involved in the transfer of the threonylcarbamoyl moiety of threonylcarbamoyl-AMP (TC-AMP) to the N6 group of A37. BUD32 has ATPase activity in the context of the EKC/KEOPS complex and likely plays a supporting role to the catalytic subunit KAE1. The EKC/KEOPS complex also promotes both telomere uncapping and telomere elongation. The complex is required for efficient recruitment of transcriptional coactivators.</text>
</comment>
<dbReference type="InterPro" id="IPR053137">
    <property type="entry name" value="NLR-like"/>
</dbReference>
<sequence>MQILQRHETFKRIDNRNQFHRVKFTIEQDGNYYIGYLKARRENPSDLSQLQDVQQVQTTGRGPKLQPHWTITQPTNESHVKKPAIDDLVNPKLESQMEHEIQVWEIIKQHPHPALAVYHGCVESEGRASGLVFARYEETLSQRVNPGRLCKRDFIASGRPLVQPWMRRWLESIKSALEHLHSLGLVHNDITPANIMLNDNNEAVIIDCDSTCRIGESLVDKKRTYGWTDRNVTHAAPSNDLKSLGELETWLFGSANELAWEGKTQIALYHVYSLKETQPDTSIFWVQASNVEQLYESYASIAQQCDIPGSSNRGSNPLDLVPWWLENKAKSPWLMVVDGADDMESFFQTNQGKKISGLTDADDVKRDMAAYMPKCSHGAILFTTTNPGSKLFVGASMIEVDALNKTEAKQLIRNTLRSSDPQEDVDDLSWWLSNFPLAITLAISFIGTNSISIKEYIGLLDGARSSLVNLGDSLNVPNLTKELGKPLEVVVPCLVLLQQLEREDKPTSELVQFASFFHRRGILRVFLYQYRTAESLDPLSFEASLTKLKMSSALLERNDDKLEMHRLMQSVIQKLPLQKEVISRAAAKAMSAFWWSYPYGQPITHSTLATYLLNAFSIFRCFEMLFLGDTPQRLAITQTLIVYFESRGRWKDLATRYAQRVVEHVEKRGEEHLETLDLMSKLSFVYMHQRRWEDADMLQSYLRERKGMMLGDHHPSTVMSRECHIVIDLKKRSQEDTTPLLWIEALKRKEREASPTIEAQQPWTGFPWRALKNDILASRKKNVPPSNLPQLVDSIWNRIPSFGPPVPEGQAWIHWACPCGQQLFDDFSSSSAESLQALQQNLQNHNLSSGEGHNSGSSSSQDSTSRPNLKWPWPTFMPGNNFNKFLRQKKEGATTLPMHTRSQIPGPVVNTTPYLLMCIDRGRHFTGLYQHVLQNVEDDTQLFQFLRDNVSRHRGISSWFTFRSVSAISLTRFEADNSQYAEVHRHKEVCGKDCICIPPPERVQNDEYDCSPSPTVKPTQVPVIGTNRLTHYFLKPHAFHGPQRTILNQLPKRARGPLSTSQDSMQLGWGIHIQEGWHWRSIYFVIVVVFLVGGLAFGIAWSIKEKDIQSAFAISATWIAISPLLFGWIAVRDLQ</sequence>
<keyword evidence="14" id="KW-1185">Reference proteome</keyword>
<evidence type="ECO:0000256" key="7">
    <source>
        <dbReference type="ARBA" id="ARBA00033194"/>
    </source>
</evidence>
<evidence type="ECO:0000256" key="5">
    <source>
        <dbReference type="ARBA" id="ARBA00019973"/>
    </source>
</evidence>
<dbReference type="InterPro" id="IPR008266">
    <property type="entry name" value="Tyr_kinase_AS"/>
</dbReference>
<protein>
    <recommendedName>
        <fullName evidence="5">EKC/KEOPS complex subunit BUD32</fullName>
        <ecNumber evidence="3">2.7.11.1</ecNumber>
    </recommendedName>
    <alternativeName>
        <fullName evidence="6 7">Atypical Serine/threonine protein kinase BUD32</fullName>
    </alternativeName>
    <alternativeName>
        <fullName evidence="4">EKC/KEOPS complex subunit bud32</fullName>
    </alternativeName>
</protein>
<feature type="compositionally biased region" description="Low complexity" evidence="10">
    <location>
        <begin position="845"/>
        <end position="865"/>
    </location>
</feature>
<dbReference type="PANTHER" id="PTHR46082:SF6">
    <property type="entry name" value="AAA+ ATPASE DOMAIN-CONTAINING PROTEIN-RELATED"/>
    <property type="match status" value="1"/>
</dbReference>
<comment type="caution">
    <text evidence="13">The sequence shown here is derived from an EMBL/GenBank/DDBJ whole genome shotgun (WGS) entry which is preliminary data.</text>
</comment>
<feature type="transmembrane region" description="Helical" evidence="11">
    <location>
        <begin position="1110"/>
        <end position="1131"/>
    </location>
</feature>
<dbReference type="SUPFAM" id="SSF52540">
    <property type="entry name" value="P-loop containing nucleoside triphosphate hydrolases"/>
    <property type="match status" value="1"/>
</dbReference>
<gene>
    <name evidence="13" type="ORF">CEP54_000242</name>
</gene>
<evidence type="ECO:0000256" key="11">
    <source>
        <dbReference type="SAM" id="Phobius"/>
    </source>
</evidence>
<dbReference type="InterPro" id="IPR011990">
    <property type="entry name" value="TPR-like_helical_dom_sf"/>
</dbReference>
<dbReference type="Pfam" id="PF00069">
    <property type="entry name" value="Pkinase"/>
    <property type="match status" value="1"/>
</dbReference>
<dbReference type="InterPro" id="IPR000719">
    <property type="entry name" value="Prot_kinase_dom"/>
</dbReference>
<proteinExistence type="predicted"/>
<evidence type="ECO:0000256" key="9">
    <source>
        <dbReference type="ARBA" id="ARBA00048679"/>
    </source>
</evidence>
<dbReference type="Gene3D" id="1.25.40.10">
    <property type="entry name" value="Tetratricopeptide repeat domain"/>
    <property type="match status" value="1"/>
</dbReference>
<evidence type="ECO:0000259" key="12">
    <source>
        <dbReference type="PROSITE" id="PS50011"/>
    </source>
</evidence>
<dbReference type="SUPFAM" id="SSF56112">
    <property type="entry name" value="Protein kinase-like (PK-like)"/>
    <property type="match status" value="1"/>
</dbReference>
<dbReference type="PROSITE" id="PS50011">
    <property type="entry name" value="PROTEIN_KINASE_DOM"/>
    <property type="match status" value="1"/>
</dbReference>
<feature type="domain" description="Protein kinase" evidence="12">
    <location>
        <begin position="53"/>
        <end position="334"/>
    </location>
</feature>
<dbReference type="STRING" id="1325734.A0A428R847"/>